<feature type="chain" id="PRO_5009528468" description="DUF4382 domain-containing protein" evidence="1">
    <location>
        <begin position="24"/>
        <end position="287"/>
    </location>
</feature>
<proteinExistence type="predicted"/>
<sequence>MKAQPLFRMLLPMAITCSIMLQGCSGSPPSDVAGGSGAGNPNGLAALSIVIDTTPNVLYKTVTADHAGVMGDSGRQNMGFADSSGLMFTAETALIIVKAIHFLVDSGQNPAQLVQASGLQLQADSTGIIVEGPFIFDAFTGACAPGTDSLRLPEARYSGIQLDFQNEQHGLASGQAGNIHITGLFVYQNDTNSFVFNLSENQAAAYFFDIDPVTVSRTKPASMTLALHSGQWAGGIDIKTCLDNGYISLMGDGSLVIDSTSGRGPCQPVEASIRRNIILSGSLRKEM</sequence>
<evidence type="ECO:0000313" key="3">
    <source>
        <dbReference type="Proteomes" id="UP000179243"/>
    </source>
</evidence>
<dbReference type="EMBL" id="MFYX01000110">
    <property type="protein sequence ID" value="OGK02305.1"/>
    <property type="molecule type" value="Genomic_DNA"/>
</dbReference>
<name>A0A1F7F6K1_UNCRA</name>
<comment type="caution">
    <text evidence="2">The sequence shown here is derived from an EMBL/GenBank/DDBJ whole genome shotgun (WGS) entry which is preliminary data.</text>
</comment>
<dbReference type="AlphaFoldDB" id="A0A1F7F6K1"/>
<evidence type="ECO:0000313" key="2">
    <source>
        <dbReference type="EMBL" id="OGK02305.1"/>
    </source>
</evidence>
<evidence type="ECO:0000256" key="1">
    <source>
        <dbReference type="SAM" id="SignalP"/>
    </source>
</evidence>
<gene>
    <name evidence="2" type="ORF">A2519_16695</name>
</gene>
<reference evidence="2 3" key="1">
    <citation type="journal article" date="2016" name="Nat. Commun.">
        <title>Thousands of microbial genomes shed light on interconnected biogeochemical processes in an aquifer system.</title>
        <authorList>
            <person name="Anantharaman K."/>
            <person name="Brown C.T."/>
            <person name="Hug L.A."/>
            <person name="Sharon I."/>
            <person name="Castelle C.J."/>
            <person name="Probst A.J."/>
            <person name="Thomas B.C."/>
            <person name="Singh A."/>
            <person name="Wilkins M.J."/>
            <person name="Karaoz U."/>
            <person name="Brodie E.L."/>
            <person name="Williams K.H."/>
            <person name="Hubbard S.S."/>
            <person name="Banfield J.F."/>
        </authorList>
    </citation>
    <scope>NUCLEOTIDE SEQUENCE [LARGE SCALE GENOMIC DNA]</scope>
</reference>
<protein>
    <recommendedName>
        <fullName evidence="4">DUF4382 domain-containing protein</fullName>
    </recommendedName>
</protein>
<dbReference type="Proteomes" id="UP000179243">
    <property type="component" value="Unassembled WGS sequence"/>
</dbReference>
<keyword evidence="1" id="KW-0732">Signal</keyword>
<evidence type="ECO:0008006" key="4">
    <source>
        <dbReference type="Google" id="ProtNLM"/>
    </source>
</evidence>
<dbReference type="PROSITE" id="PS51257">
    <property type="entry name" value="PROKAR_LIPOPROTEIN"/>
    <property type="match status" value="1"/>
</dbReference>
<organism evidence="2 3">
    <name type="scientific">Candidatus Raymondbacteria bacterium RIFOXYD12_FULL_49_13</name>
    <dbReference type="NCBI Taxonomy" id="1817890"/>
    <lineage>
        <taxon>Bacteria</taxon>
        <taxon>Raymondiibacteriota</taxon>
    </lineage>
</organism>
<feature type="signal peptide" evidence="1">
    <location>
        <begin position="1"/>
        <end position="23"/>
    </location>
</feature>
<accession>A0A1F7F6K1</accession>